<evidence type="ECO:0000313" key="4">
    <source>
        <dbReference type="Proteomes" id="UP001501444"/>
    </source>
</evidence>
<evidence type="ECO:0000259" key="2">
    <source>
        <dbReference type="Pfam" id="PF10756"/>
    </source>
</evidence>
<name>A0ABN3GWZ5_9ACTN</name>
<keyword evidence="1" id="KW-1133">Transmembrane helix</keyword>
<organism evidence="3 4">
    <name type="scientific">Dactylosporangium salmoneum</name>
    <dbReference type="NCBI Taxonomy" id="53361"/>
    <lineage>
        <taxon>Bacteria</taxon>
        <taxon>Bacillati</taxon>
        <taxon>Actinomycetota</taxon>
        <taxon>Actinomycetes</taxon>
        <taxon>Micromonosporales</taxon>
        <taxon>Micromonosporaceae</taxon>
        <taxon>Dactylosporangium</taxon>
    </lineage>
</organism>
<dbReference type="EMBL" id="BAAARV010000058">
    <property type="protein sequence ID" value="GAA2363373.1"/>
    <property type="molecule type" value="Genomic_DNA"/>
</dbReference>
<dbReference type="InterPro" id="IPR019692">
    <property type="entry name" value="CFP-6_PH"/>
</dbReference>
<keyword evidence="1" id="KW-0812">Transmembrane</keyword>
<keyword evidence="1" id="KW-0472">Membrane</keyword>
<sequence>MTRQNGSVRFGATAYALGMPVARERVTATLFAVTTLVAVVVNKFVVQPLLWRIEPVAVGFSIGVLVLIAVCAGPPVWYVWVTRALRRRPATFGLAPDGAAFVVAESVVPRGLTGILLMFGAGSMLLTERVPDTDRVRLAQLGWATTASLAVAVALAVIALVVIWLPGPSLVLTPDGISVRYPLRRRELRWDELLPGGPPPVSRWYLTLMYRSPDGRPKRLNVAVFSFDVDPVFLATVVRHYNERPEDRGGVGTPGELERLESSYAAWRAATGARPA</sequence>
<reference evidence="3 4" key="1">
    <citation type="journal article" date="2019" name="Int. J. Syst. Evol. Microbiol.">
        <title>The Global Catalogue of Microorganisms (GCM) 10K type strain sequencing project: providing services to taxonomists for standard genome sequencing and annotation.</title>
        <authorList>
            <consortium name="The Broad Institute Genomics Platform"/>
            <consortium name="The Broad Institute Genome Sequencing Center for Infectious Disease"/>
            <person name="Wu L."/>
            <person name="Ma J."/>
        </authorList>
    </citation>
    <scope>NUCLEOTIDE SEQUENCE [LARGE SCALE GENOMIC DNA]</scope>
    <source>
        <strain evidence="3 4">JCM 3272</strain>
    </source>
</reference>
<protein>
    <recommendedName>
        <fullName evidence="2">Low molecular weight protein antigen 6 PH domain-containing protein</fullName>
    </recommendedName>
</protein>
<comment type="caution">
    <text evidence="3">The sequence shown here is derived from an EMBL/GenBank/DDBJ whole genome shotgun (WGS) entry which is preliminary data.</text>
</comment>
<feature type="transmembrane region" description="Helical" evidence="1">
    <location>
        <begin position="138"/>
        <end position="165"/>
    </location>
</feature>
<proteinExistence type="predicted"/>
<dbReference type="Pfam" id="PF10756">
    <property type="entry name" value="bPH_6"/>
    <property type="match status" value="1"/>
</dbReference>
<evidence type="ECO:0000256" key="1">
    <source>
        <dbReference type="SAM" id="Phobius"/>
    </source>
</evidence>
<gene>
    <name evidence="3" type="ORF">GCM10010170_060210</name>
</gene>
<feature type="transmembrane region" description="Helical" evidence="1">
    <location>
        <begin position="57"/>
        <end position="80"/>
    </location>
</feature>
<accession>A0ABN3GWZ5</accession>
<keyword evidence="4" id="KW-1185">Reference proteome</keyword>
<feature type="transmembrane region" description="Helical" evidence="1">
    <location>
        <begin position="26"/>
        <end position="45"/>
    </location>
</feature>
<evidence type="ECO:0000313" key="3">
    <source>
        <dbReference type="EMBL" id="GAA2363373.1"/>
    </source>
</evidence>
<dbReference type="Proteomes" id="UP001501444">
    <property type="component" value="Unassembled WGS sequence"/>
</dbReference>
<feature type="domain" description="Low molecular weight protein antigen 6 PH" evidence="2">
    <location>
        <begin position="168"/>
        <end position="193"/>
    </location>
</feature>